<evidence type="ECO:0000313" key="7">
    <source>
        <dbReference type="Proteomes" id="UP000268192"/>
    </source>
</evidence>
<evidence type="ECO:0000256" key="4">
    <source>
        <dbReference type="ARBA" id="ARBA00022825"/>
    </source>
</evidence>
<dbReference type="AlphaFoldDB" id="A0A3Q8XRP7"/>
<dbReference type="OrthoDB" id="266140at2"/>
<proteinExistence type="inferred from homology"/>
<reference evidence="6 7" key="1">
    <citation type="submission" date="2018-09" db="EMBL/GenBank/DDBJ databases">
        <title>Marinorhizobium profundi gen. nov., sp. nov., isolated from a deep-sea sediment sample from the New Britain Trench and proposal of Marinorhizobiaceae fam. nov. in the order Rhizobiales of the class Alphaproteobacteria.</title>
        <authorList>
            <person name="Cao J."/>
        </authorList>
    </citation>
    <scope>NUCLEOTIDE SEQUENCE [LARGE SCALE GENOMIC DNA]</scope>
    <source>
        <strain evidence="6 7">WS11</strain>
    </source>
</reference>
<keyword evidence="4" id="KW-0720">Serine protease</keyword>
<dbReference type="PANTHER" id="PTHR33209:SF1">
    <property type="entry name" value="PEPTIDASE S49 DOMAIN-CONTAINING PROTEIN"/>
    <property type="match status" value="1"/>
</dbReference>
<evidence type="ECO:0000256" key="2">
    <source>
        <dbReference type="ARBA" id="ARBA00022670"/>
    </source>
</evidence>
<sequence length="298" mass="30911">MIAMPEIAARMFNTPLMLDVAKADVIARAFGPRILGGAVDIDLQGVGDMGILPQRLNRWRASDGTSAATPHRIGAVALIEVEGSLANKGTHIGQSSGVTSYEGIAAQLEEVASDDSIKGLVVEVDSFGGMVDGCFACAEKLHRLSLQKPTIAILTDHACSAAYLIASACRSIIIPSTGFAGSIGVISMHVDMSGAAAKQGMTVTILRAGAKKAKPGPFEAMSEEEYAESIAEMEAMRVEFADAVGRYRGSRLTRDDALATEAAVYRGAKAVAVGLVDAVALPEDALAAFIAEMDAAGV</sequence>
<dbReference type="Pfam" id="PF01343">
    <property type="entry name" value="Peptidase_S49"/>
    <property type="match status" value="1"/>
</dbReference>
<dbReference type="InterPro" id="IPR029045">
    <property type="entry name" value="ClpP/crotonase-like_dom_sf"/>
</dbReference>
<dbReference type="SUPFAM" id="SSF52096">
    <property type="entry name" value="ClpP/crotonase"/>
    <property type="match status" value="1"/>
</dbReference>
<gene>
    <name evidence="6" type="ORF">D5400_14120</name>
</gene>
<keyword evidence="2" id="KW-0645">Protease</keyword>
<evidence type="ECO:0000256" key="1">
    <source>
        <dbReference type="ARBA" id="ARBA00008683"/>
    </source>
</evidence>
<accession>A0A3Q8XRP7</accession>
<dbReference type="EMBL" id="CP032509">
    <property type="protein sequence ID" value="AZN72261.1"/>
    <property type="molecule type" value="Genomic_DNA"/>
</dbReference>
<dbReference type="Gene3D" id="6.20.330.10">
    <property type="match status" value="1"/>
</dbReference>
<dbReference type="InterPro" id="IPR033855">
    <property type="entry name" value="Protein_C"/>
</dbReference>
<keyword evidence="7" id="KW-1185">Reference proteome</keyword>
<evidence type="ECO:0000256" key="3">
    <source>
        <dbReference type="ARBA" id="ARBA00022801"/>
    </source>
</evidence>
<protein>
    <submittedName>
        <fullName evidence="6">S49 family peptidase</fullName>
    </submittedName>
</protein>
<dbReference type="Proteomes" id="UP000268192">
    <property type="component" value="Chromosome"/>
</dbReference>
<dbReference type="CDD" id="cd07022">
    <property type="entry name" value="S49_Sppa_36K_type"/>
    <property type="match status" value="1"/>
</dbReference>
<name>A0A3Q8XRP7_9HYPH</name>
<dbReference type="GO" id="GO:0006508">
    <property type="term" value="P:proteolysis"/>
    <property type="evidence" value="ECO:0007669"/>
    <property type="project" value="UniProtKB-KW"/>
</dbReference>
<dbReference type="KEGG" id="abaw:D5400_14120"/>
<evidence type="ECO:0000313" key="6">
    <source>
        <dbReference type="EMBL" id="AZN72261.1"/>
    </source>
</evidence>
<dbReference type="PANTHER" id="PTHR33209">
    <property type="entry name" value="PROTEASE 4"/>
    <property type="match status" value="1"/>
</dbReference>
<feature type="domain" description="Peptidase S49" evidence="5">
    <location>
        <begin position="145"/>
        <end position="288"/>
    </location>
</feature>
<dbReference type="InterPro" id="IPR002142">
    <property type="entry name" value="Peptidase_S49"/>
</dbReference>
<comment type="similarity">
    <text evidence="1">Belongs to the peptidase S49 family.</text>
</comment>
<evidence type="ECO:0000259" key="5">
    <source>
        <dbReference type="Pfam" id="PF01343"/>
    </source>
</evidence>
<organism evidence="6 7">
    <name type="scientific">Georhizobium profundi</name>
    <dbReference type="NCBI Taxonomy" id="2341112"/>
    <lineage>
        <taxon>Bacteria</taxon>
        <taxon>Pseudomonadati</taxon>
        <taxon>Pseudomonadota</taxon>
        <taxon>Alphaproteobacteria</taxon>
        <taxon>Hyphomicrobiales</taxon>
        <taxon>Rhizobiaceae</taxon>
        <taxon>Georhizobium</taxon>
    </lineage>
</organism>
<dbReference type="GO" id="GO:0008236">
    <property type="term" value="F:serine-type peptidase activity"/>
    <property type="evidence" value="ECO:0007669"/>
    <property type="project" value="UniProtKB-KW"/>
</dbReference>
<keyword evidence="3" id="KW-0378">Hydrolase</keyword>
<dbReference type="Gene3D" id="3.90.226.10">
    <property type="entry name" value="2-enoyl-CoA Hydratase, Chain A, domain 1"/>
    <property type="match status" value="1"/>
</dbReference>
<dbReference type="RefSeq" id="WP_126010579.1">
    <property type="nucleotide sequence ID" value="NZ_CP032509.1"/>
</dbReference>